<comment type="similarity">
    <text evidence="2">Belongs to the plant ACBP60 protein family.</text>
</comment>
<proteinExistence type="inferred from homology"/>
<dbReference type="GO" id="GO:0080142">
    <property type="term" value="P:regulation of salicylic acid biosynthetic process"/>
    <property type="evidence" value="ECO:0007669"/>
    <property type="project" value="TreeGrafter"/>
</dbReference>
<evidence type="ECO:0000256" key="1">
    <source>
        <dbReference type="ARBA" id="ARBA00004123"/>
    </source>
</evidence>
<dbReference type="GO" id="GO:0005516">
    <property type="term" value="F:calmodulin binding"/>
    <property type="evidence" value="ECO:0007669"/>
    <property type="project" value="InterPro"/>
</dbReference>
<keyword evidence="4" id="KW-0238">DNA-binding</keyword>
<comment type="subcellular location">
    <subcellularLocation>
        <location evidence="1">Nucleus</location>
    </subcellularLocation>
</comment>
<dbReference type="PANTHER" id="PTHR31713">
    <property type="entry name" value="OS02G0177800 PROTEIN"/>
    <property type="match status" value="1"/>
</dbReference>
<name>A0AAD8M227_9APIA</name>
<keyword evidence="7" id="KW-0539">Nucleus</keyword>
<dbReference type="PANTHER" id="PTHR31713:SF14">
    <property type="entry name" value="CALMODULIN-BINDING PROTEIN 60 A"/>
    <property type="match status" value="1"/>
</dbReference>
<keyword evidence="6" id="KW-0804">Transcription</keyword>
<reference evidence="12" key="2">
    <citation type="submission" date="2023-05" db="EMBL/GenBank/DDBJ databases">
        <authorList>
            <person name="Schelkunov M.I."/>
        </authorList>
    </citation>
    <scope>NUCLEOTIDE SEQUENCE</scope>
    <source>
        <strain evidence="12">Hsosn_3</strain>
        <tissue evidence="12">Leaf</tissue>
    </source>
</reference>
<feature type="compositionally biased region" description="Basic and acidic residues" evidence="8">
    <location>
        <begin position="1"/>
        <end position="15"/>
    </location>
</feature>
<feature type="domain" description="Calmodulin binding protein C-terminal" evidence="11">
    <location>
        <begin position="323"/>
        <end position="382"/>
    </location>
</feature>
<sequence length="575" mass="64617">MSQKRQKEDDDRPTAEEESFSSSDSKRRKVPCLRNVVLEVMKLQALRQYMEPVLEPLIRRVIKEEVELALQKYTADMKRNSSEEIQPTGARSLKLQFLDTISQPVFTGSHIEAEGGNTMRVAIVDALTGQVVRDGPISSAKVEVVVLEGDFHGNVGDNWTHEEFMNNLVREREGKKALLSGDAVIYLEEGIGLLGVLSFTDNSSWTRSRKFRLGAIVLDNCDGIRVREAKTDSFTVRDHRGELYKKHYPPSLFDEVWRLEKIGKEGAFHKRLCREGINTVKDFLILLNQDPTRLRHILGPGMSTKVWEATLEHARTCVLDERVYVYFPRPHVKNGVVFNVVGQVTGLLRDGQYVLVDELSELEKADAHSLVILAFKKWEEVVALDESSLLSNDYYPSNSSMAGSSNGINILSSNNDGSFEPQFDASTPDLVTSFYSMRSANNTDNFGLHDAESIEVNLEQSLSVPDLVANSFICDSGSITQSLGADDHLHLFDTLGSFQNPSPGIHGANGDLYSLVSEFVHGHSVATDGITKAQRRWRMLFSVLRWFSVRRIVARKSMQQRQAFRTSIADNNFQL</sequence>
<dbReference type="Pfam" id="PF20451">
    <property type="entry name" value="Calmod_bind_M"/>
    <property type="match status" value="1"/>
</dbReference>
<gene>
    <name evidence="12" type="ORF">POM88_051067</name>
</gene>
<evidence type="ECO:0000256" key="5">
    <source>
        <dbReference type="ARBA" id="ARBA00023159"/>
    </source>
</evidence>
<evidence type="ECO:0000259" key="11">
    <source>
        <dbReference type="Pfam" id="PF20452"/>
    </source>
</evidence>
<dbReference type="InterPro" id="IPR046830">
    <property type="entry name" value="Calmod_bind_M"/>
</dbReference>
<evidence type="ECO:0000313" key="13">
    <source>
        <dbReference type="Proteomes" id="UP001237642"/>
    </source>
</evidence>
<keyword evidence="5" id="KW-0010">Activator</keyword>
<feature type="region of interest" description="Disordered" evidence="8">
    <location>
        <begin position="1"/>
        <end position="25"/>
    </location>
</feature>
<dbReference type="InterPro" id="IPR046831">
    <property type="entry name" value="Calmodulin_bind_N"/>
</dbReference>
<reference evidence="12" key="1">
    <citation type="submission" date="2023-02" db="EMBL/GenBank/DDBJ databases">
        <title>Genome of toxic invasive species Heracleum sosnowskyi carries increased number of genes despite the absence of recent whole-genome duplications.</title>
        <authorList>
            <person name="Schelkunov M."/>
            <person name="Shtratnikova V."/>
            <person name="Makarenko M."/>
            <person name="Klepikova A."/>
            <person name="Omelchenko D."/>
            <person name="Novikova G."/>
            <person name="Obukhova E."/>
            <person name="Bogdanov V."/>
            <person name="Penin A."/>
            <person name="Logacheva M."/>
        </authorList>
    </citation>
    <scope>NUCLEOTIDE SEQUENCE</scope>
    <source>
        <strain evidence="12">Hsosn_3</strain>
        <tissue evidence="12">Leaf</tissue>
    </source>
</reference>
<dbReference type="EMBL" id="JAUIZM010000011">
    <property type="protein sequence ID" value="KAK1357811.1"/>
    <property type="molecule type" value="Genomic_DNA"/>
</dbReference>
<evidence type="ECO:0000256" key="6">
    <source>
        <dbReference type="ARBA" id="ARBA00023163"/>
    </source>
</evidence>
<keyword evidence="13" id="KW-1185">Reference proteome</keyword>
<dbReference type="GO" id="GO:0005634">
    <property type="term" value="C:nucleus"/>
    <property type="evidence" value="ECO:0007669"/>
    <property type="project" value="UniProtKB-SubCell"/>
</dbReference>
<dbReference type="GO" id="GO:0003700">
    <property type="term" value="F:DNA-binding transcription factor activity"/>
    <property type="evidence" value="ECO:0007669"/>
    <property type="project" value="TreeGrafter"/>
</dbReference>
<feature type="domain" description="Calmodulin binding protein-like N-terminal" evidence="9">
    <location>
        <begin position="93"/>
        <end position="239"/>
    </location>
</feature>
<evidence type="ECO:0000256" key="2">
    <source>
        <dbReference type="ARBA" id="ARBA00007214"/>
    </source>
</evidence>
<dbReference type="Pfam" id="PF07887">
    <property type="entry name" value="Calmodulin_bind"/>
    <property type="match status" value="1"/>
</dbReference>
<dbReference type="Pfam" id="PF20452">
    <property type="entry name" value="Calmod_bind_C"/>
    <property type="match status" value="1"/>
</dbReference>
<evidence type="ECO:0000313" key="12">
    <source>
        <dbReference type="EMBL" id="KAK1357811.1"/>
    </source>
</evidence>
<evidence type="ECO:0000256" key="3">
    <source>
        <dbReference type="ARBA" id="ARBA00023015"/>
    </source>
</evidence>
<dbReference type="GO" id="GO:0043565">
    <property type="term" value="F:sequence-specific DNA binding"/>
    <property type="evidence" value="ECO:0007669"/>
    <property type="project" value="TreeGrafter"/>
</dbReference>
<dbReference type="InterPro" id="IPR012416">
    <property type="entry name" value="CBP60"/>
</dbReference>
<evidence type="ECO:0000256" key="7">
    <source>
        <dbReference type="ARBA" id="ARBA00023242"/>
    </source>
</evidence>
<feature type="domain" description="Calmodulin binding protein central" evidence="10">
    <location>
        <begin position="252"/>
        <end position="317"/>
    </location>
</feature>
<dbReference type="Proteomes" id="UP001237642">
    <property type="component" value="Unassembled WGS sequence"/>
</dbReference>
<organism evidence="12 13">
    <name type="scientific">Heracleum sosnowskyi</name>
    <dbReference type="NCBI Taxonomy" id="360622"/>
    <lineage>
        <taxon>Eukaryota</taxon>
        <taxon>Viridiplantae</taxon>
        <taxon>Streptophyta</taxon>
        <taxon>Embryophyta</taxon>
        <taxon>Tracheophyta</taxon>
        <taxon>Spermatophyta</taxon>
        <taxon>Magnoliopsida</taxon>
        <taxon>eudicotyledons</taxon>
        <taxon>Gunneridae</taxon>
        <taxon>Pentapetalae</taxon>
        <taxon>asterids</taxon>
        <taxon>campanulids</taxon>
        <taxon>Apiales</taxon>
        <taxon>Apiaceae</taxon>
        <taxon>Apioideae</taxon>
        <taxon>apioid superclade</taxon>
        <taxon>Tordylieae</taxon>
        <taxon>Tordyliinae</taxon>
        <taxon>Heracleum</taxon>
    </lineage>
</organism>
<evidence type="ECO:0000256" key="4">
    <source>
        <dbReference type="ARBA" id="ARBA00023125"/>
    </source>
</evidence>
<evidence type="ECO:0000259" key="9">
    <source>
        <dbReference type="Pfam" id="PF07887"/>
    </source>
</evidence>
<dbReference type="AlphaFoldDB" id="A0AAD8M227"/>
<evidence type="ECO:0000259" key="10">
    <source>
        <dbReference type="Pfam" id="PF20451"/>
    </source>
</evidence>
<dbReference type="InterPro" id="IPR046829">
    <property type="entry name" value="Calmod_bind_C"/>
</dbReference>
<comment type="caution">
    <text evidence="12">The sequence shown here is derived from an EMBL/GenBank/DDBJ whole genome shotgun (WGS) entry which is preliminary data.</text>
</comment>
<accession>A0AAD8M227</accession>
<protein>
    <submittedName>
        <fullName evidence="12">Calmodulin-binding protein 60 A</fullName>
    </submittedName>
</protein>
<keyword evidence="3" id="KW-0805">Transcription regulation</keyword>
<evidence type="ECO:0000256" key="8">
    <source>
        <dbReference type="SAM" id="MobiDB-lite"/>
    </source>
</evidence>